<proteinExistence type="predicted"/>
<dbReference type="AlphaFoldDB" id="A0AAN7SNV9"/>
<feature type="compositionally biased region" description="Basic and acidic residues" evidence="1">
    <location>
        <begin position="263"/>
        <end position="288"/>
    </location>
</feature>
<feature type="region of interest" description="Disordered" evidence="1">
    <location>
        <begin position="263"/>
        <end position="301"/>
    </location>
</feature>
<organism evidence="3 4">
    <name type="scientific">Aquatica leii</name>
    <dbReference type="NCBI Taxonomy" id="1421715"/>
    <lineage>
        <taxon>Eukaryota</taxon>
        <taxon>Metazoa</taxon>
        <taxon>Ecdysozoa</taxon>
        <taxon>Arthropoda</taxon>
        <taxon>Hexapoda</taxon>
        <taxon>Insecta</taxon>
        <taxon>Pterygota</taxon>
        <taxon>Neoptera</taxon>
        <taxon>Endopterygota</taxon>
        <taxon>Coleoptera</taxon>
        <taxon>Polyphaga</taxon>
        <taxon>Elateriformia</taxon>
        <taxon>Elateroidea</taxon>
        <taxon>Lampyridae</taxon>
        <taxon>Luciolinae</taxon>
        <taxon>Aquatica</taxon>
    </lineage>
</organism>
<keyword evidence="2" id="KW-1133">Transmembrane helix</keyword>
<keyword evidence="2" id="KW-0812">Transmembrane</keyword>
<protein>
    <submittedName>
        <fullName evidence="3">Uncharacterized protein</fullName>
    </submittedName>
</protein>
<evidence type="ECO:0000313" key="4">
    <source>
        <dbReference type="Proteomes" id="UP001353858"/>
    </source>
</evidence>
<comment type="caution">
    <text evidence="3">The sequence shown here is derived from an EMBL/GenBank/DDBJ whole genome shotgun (WGS) entry which is preliminary data.</text>
</comment>
<accession>A0AAN7SNV9</accession>
<dbReference type="EMBL" id="JARPUR010000006">
    <property type="protein sequence ID" value="KAK4874455.1"/>
    <property type="molecule type" value="Genomic_DNA"/>
</dbReference>
<evidence type="ECO:0000256" key="2">
    <source>
        <dbReference type="SAM" id="Phobius"/>
    </source>
</evidence>
<evidence type="ECO:0000256" key="1">
    <source>
        <dbReference type="SAM" id="MobiDB-lite"/>
    </source>
</evidence>
<keyword evidence="2" id="KW-0472">Membrane</keyword>
<gene>
    <name evidence="3" type="ORF">RN001_013815</name>
</gene>
<feature type="transmembrane region" description="Helical" evidence="2">
    <location>
        <begin position="59"/>
        <end position="78"/>
    </location>
</feature>
<evidence type="ECO:0000313" key="3">
    <source>
        <dbReference type="EMBL" id="KAK4874455.1"/>
    </source>
</evidence>
<dbReference type="Proteomes" id="UP001353858">
    <property type="component" value="Unassembled WGS sequence"/>
</dbReference>
<name>A0AAN7SNV9_9COLE</name>
<reference evidence="4" key="1">
    <citation type="submission" date="2023-01" db="EMBL/GenBank/DDBJ databases">
        <title>Key to firefly adult light organ development and bioluminescence: homeobox transcription factors regulate luciferase expression and transportation to peroxisome.</title>
        <authorList>
            <person name="Fu X."/>
        </authorList>
    </citation>
    <scope>NUCLEOTIDE SEQUENCE [LARGE SCALE GENOMIC DNA]</scope>
</reference>
<sequence>MIHDSSYGGDSEEDIFAIYHQSAAANALLYVGLGTTAIGSVVFFVGSGDKGFKTLELRLIGPTLVACGLLCCLIRILLCACPSTCIRRRKKTRLKNVCPLNTTRFAVPEREKQTADFVAVDPTTSLISKQKKRVSIAQQKPIPSTSTAEDFPSHLIYKESEPENKPHTIIECRPTIPIITVPDFTDFSDTNLPRDESSIELQNLELAYELESVSSNDSDSIIIENDSNRPPSKLTRTRVPVHGVIVDTSYDKETSLSVVVERSDNSECSIDKNNKPNGEKSTDSERLTHSGILLSPLQLER</sequence>
<keyword evidence="4" id="KW-1185">Reference proteome</keyword>
<feature type="transmembrane region" description="Helical" evidence="2">
    <location>
        <begin position="27"/>
        <end position="47"/>
    </location>
</feature>